<keyword evidence="2" id="KW-1185">Reference proteome</keyword>
<sequence>MAEKQKQQKLAKFLDRASKGDINGMANHLRTGAEINTQEKGTCCGNVEAVKYLLNAGANPTLLDKEGRAPCDMTNCEEIVRVLTERCRSYGHSTREQLEIMDVHYNDERQRPNKRLASSTFPATGVATSVDGDGYQDSHLSTEFVGLESRPGIGVQMMAPCPDTAHHGAAVDRSCGCYSSLREDQIPVKVYWRERNSGALFGEIIVPSKFTPLKKVLERIKNDFEMTRLPVANPQQLRMYQCDSKTDEVMLIHQKQMDYEFGWFFRDKNDAIVLRGYEDHPIFTRDDDLQQPAVIFEKST</sequence>
<name>A0ACC1HS17_9FUNG</name>
<evidence type="ECO:0000313" key="2">
    <source>
        <dbReference type="Proteomes" id="UP001145114"/>
    </source>
</evidence>
<dbReference type="EMBL" id="JAMZIH010001476">
    <property type="protein sequence ID" value="KAJ1678160.1"/>
    <property type="molecule type" value="Genomic_DNA"/>
</dbReference>
<evidence type="ECO:0000313" key="1">
    <source>
        <dbReference type="EMBL" id="KAJ1678160.1"/>
    </source>
</evidence>
<dbReference type="Proteomes" id="UP001145114">
    <property type="component" value="Unassembled WGS sequence"/>
</dbReference>
<accession>A0ACC1HS17</accession>
<protein>
    <submittedName>
        <fullName evidence="1">Uncharacterized protein</fullName>
    </submittedName>
</protein>
<reference evidence="1" key="1">
    <citation type="submission" date="2022-06" db="EMBL/GenBank/DDBJ databases">
        <title>Phylogenomic reconstructions and comparative analyses of Kickxellomycotina fungi.</title>
        <authorList>
            <person name="Reynolds N.K."/>
            <person name="Stajich J.E."/>
            <person name="Barry K."/>
            <person name="Grigoriev I.V."/>
            <person name="Crous P."/>
            <person name="Smith M.E."/>
        </authorList>
    </citation>
    <scope>NUCLEOTIDE SEQUENCE</scope>
    <source>
        <strain evidence="1">RSA 2271</strain>
    </source>
</reference>
<comment type="caution">
    <text evidence="1">The sequence shown here is derived from an EMBL/GenBank/DDBJ whole genome shotgun (WGS) entry which is preliminary data.</text>
</comment>
<proteinExistence type="predicted"/>
<organism evidence="1 2">
    <name type="scientific">Spiromyces aspiralis</name>
    <dbReference type="NCBI Taxonomy" id="68401"/>
    <lineage>
        <taxon>Eukaryota</taxon>
        <taxon>Fungi</taxon>
        <taxon>Fungi incertae sedis</taxon>
        <taxon>Zoopagomycota</taxon>
        <taxon>Kickxellomycotina</taxon>
        <taxon>Kickxellomycetes</taxon>
        <taxon>Kickxellales</taxon>
        <taxon>Kickxellaceae</taxon>
        <taxon>Spiromyces</taxon>
    </lineage>
</organism>
<gene>
    <name evidence="1" type="ORF">EV182_004649</name>
</gene>